<accession>A0A1A3NYU4</accession>
<feature type="domain" description="Thioesterase" evidence="1">
    <location>
        <begin position="40"/>
        <end position="121"/>
    </location>
</feature>
<evidence type="ECO:0000259" key="1">
    <source>
        <dbReference type="Pfam" id="PF03061"/>
    </source>
</evidence>
<comment type="caution">
    <text evidence="2">The sequence shown here is derived from an EMBL/GenBank/DDBJ whole genome shotgun (WGS) entry which is preliminary data.</text>
</comment>
<organism evidence="2 3">
    <name type="scientific">Mycobacterium asiaticum</name>
    <dbReference type="NCBI Taxonomy" id="1790"/>
    <lineage>
        <taxon>Bacteria</taxon>
        <taxon>Bacillati</taxon>
        <taxon>Actinomycetota</taxon>
        <taxon>Actinomycetes</taxon>
        <taxon>Mycobacteriales</taxon>
        <taxon>Mycobacteriaceae</taxon>
        <taxon>Mycobacterium</taxon>
    </lineage>
</organism>
<sequence length="137" mass="14669">MTCFGCGPANPRGLRLKSYLADGHVTATFTPWPEHDNGLGFLNGGIIATLLDCHSAAAALNEAALQGWDPAPGASLAFVTAGIDVRYVRPSPLDTPVELHAVVVKSSEPEIVCDVELLHDGKTRATGHAVWKRWRTR</sequence>
<dbReference type="AlphaFoldDB" id="A0A1A3NYU4"/>
<dbReference type="Gene3D" id="3.10.129.10">
    <property type="entry name" value="Hotdog Thioesterase"/>
    <property type="match status" value="1"/>
</dbReference>
<evidence type="ECO:0000313" key="2">
    <source>
        <dbReference type="EMBL" id="OBK27111.1"/>
    </source>
</evidence>
<dbReference type="CDD" id="cd03443">
    <property type="entry name" value="PaaI_thioesterase"/>
    <property type="match status" value="1"/>
</dbReference>
<name>A0A1A3NYU4_MYCAS</name>
<dbReference type="Pfam" id="PF03061">
    <property type="entry name" value="4HBT"/>
    <property type="match status" value="1"/>
</dbReference>
<dbReference type="Proteomes" id="UP000093928">
    <property type="component" value="Unassembled WGS sequence"/>
</dbReference>
<gene>
    <name evidence="2" type="ORF">A5634_01670</name>
</gene>
<dbReference type="InterPro" id="IPR006683">
    <property type="entry name" value="Thioestr_dom"/>
</dbReference>
<dbReference type="SUPFAM" id="SSF54637">
    <property type="entry name" value="Thioesterase/thiol ester dehydrase-isomerase"/>
    <property type="match status" value="1"/>
</dbReference>
<proteinExistence type="predicted"/>
<dbReference type="InterPro" id="IPR029069">
    <property type="entry name" value="HotDog_dom_sf"/>
</dbReference>
<protein>
    <submittedName>
        <fullName evidence="2">Thioesterase</fullName>
    </submittedName>
</protein>
<dbReference type="EMBL" id="LZLS01000101">
    <property type="protein sequence ID" value="OBK27111.1"/>
    <property type="molecule type" value="Genomic_DNA"/>
</dbReference>
<reference evidence="2 3" key="1">
    <citation type="submission" date="2016-06" db="EMBL/GenBank/DDBJ databases">
        <authorList>
            <person name="Kjaerup R.B."/>
            <person name="Dalgaard T.S."/>
            <person name="Juul-Madsen H.R."/>
        </authorList>
    </citation>
    <scope>NUCLEOTIDE SEQUENCE [LARGE SCALE GENOMIC DNA]</scope>
    <source>
        <strain evidence="2 3">1165133.8</strain>
    </source>
</reference>
<evidence type="ECO:0000313" key="3">
    <source>
        <dbReference type="Proteomes" id="UP000093928"/>
    </source>
</evidence>